<feature type="region of interest" description="Disordered" evidence="1">
    <location>
        <begin position="282"/>
        <end position="357"/>
    </location>
</feature>
<organism evidence="2 3">
    <name type="scientific">Coccomyxa viridis</name>
    <dbReference type="NCBI Taxonomy" id="1274662"/>
    <lineage>
        <taxon>Eukaryota</taxon>
        <taxon>Viridiplantae</taxon>
        <taxon>Chlorophyta</taxon>
        <taxon>core chlorophytes</taxon>
        <taxon>Trebouxiophyceae</taxon>
        <taxon>Trebouxiophyceae incertae sedis</taxon>
        <taxon>Coccomyxaceae</taxon>
        <taxon>Coccomyxa</taxon>
    </lineage>
</organism>
<reference evidence="2 3" key="1">
    <citation type="submission" date="2023-10" db="EMBL/GenBank/DDBJ databases">
        <authorList>
            <person name="Maclean D."/>
            <person name="Macfadyen A."/>
        </authorList>
    </citation>
    <scope>NUCLEOTIDE SEQUENCE [LARGE SCALE GENOMIC DNA]</scope>
</reference>
<dbReference type="InterPro" id="IPR019587">
    <property type="entry name" value="Polyketide_cyclase/dehydratase"/>
</dbReference>
<protein>
    <submittedName>
        <fullName evidence="2">Uncharacterized protein</fullName>
    </submittedName>
</protein>
<name>A0AAV1IB29_9CHLO</name>
<dbReference type="EMBL" id="CAUYUE010000010">
    <property type="protein sequence ID" value="CAK0784418.1"/>
    <property type="molecule type" value="Genomic_DNA"/>
</dbReference>
<feature type="region of interest" description="Disordered" evidence="1">
    <location>
        <begin position="464"/>
        <end position="558"/>
    </location>
</feature>
<dbReference type="Proteomes" id="UP001314263">
    <property type="component" value="Unassembled WGS sequence"/>
</dbReference>
<feature type="compositionally biased region" description="Low complexity" evidence="1">
    <location>
        <begin position="196"/>
        <end position="220"/>
    </location>
</feature>
<accession>A0AAV1IB29</accession>
<dbReference type="CDD" id="cd07821">
    <property type="entry name" value="PYR_PYL_RCAR_like"/>
    <property type="match status" value="1"/>
</dbReference>
<comment type="caution">
    <text evidence="2">The sequence shown here is derived from an EMBL/GenBank/DDBJ whole genome shotgun (WGS) entry which is preliminary data.</text>
</comment>
<dbReference type="Pfam" id="PF10604">
    <property type="entry name" value="Polyketide_cyc2"/>
    <property type="match status" value="1"/>
</dbReference>
<feature type="region of interest" description="Disordered" evidence="1">
    <location>
        <begin position="174"/>
        <end position="254"/>
    </location>
</feature>
<gene>
    <name evidence="2" type="ORF">CVIRNUC_007622</name>
</gene>
<evidence type="ECO:0000256" key="1">
    <source>
        <dbReference type="SAM" id="MobiDB-lite"/>
    </source>
</evidence>
<keyword evidence="3" id="KW-1185">Reference proteome</keyword>
<sequence length="558" mass="60207">MTAEDGLTPGASALYSLSRVVSDSSCVITHPIRDVWALVREWGSCPWLTELDGRPHKAVLLDGDCNTAVGARRVLHIGDQRMFERLTAVDDEDHILKWKLISHADTVNPFLASLVNHDSRIKLTPIVLGNHTLIEWQGTFFTEPQRAPSMKATFGKLHVQGFRSLQNLLTATVMSRSHSTSEASETARLTNGRGMSLNSQASSLNSSHSYSHKSSSQGSSNGDREGSLPTLVPPSKYSQAYPKAGQPLSSMRNFRGTSLETIPSNRELPMDDLAIRSISDVEAGTPADKGQQTNDQERSAPAETNPFRDASEEAGVKDRRREDKQSDEGEKRREDKPQDANTPVSNGIQGSGGAFTFNDKLLAPTSAAGPQMPPAGKCLSLPNANAGIFVSAAGPTSSPMYHASAEHFQEMLAAARRNSQRWPSEDFPHSIMRTGSDSFRFTDDACELARVSANDLQRINSAFHRSRSLGRSGSGPEPSDPMGSRVANGGTAGMRGHAELPPLSQGPMTGFPLDRGADMLMPQLVHDSRGSSSSGAPGERSLTRSGSGRVSLDHWVEK</sequence>
<evidence type="ECO:0000313" key="3">
    <source>
        <dbReference type="Proteomes" id="UP001314263"/>
    </source>
</evidence>
<dbReference type="SUPFAM" id="SSF55961">
    <property type="entry name" value="Bet v1-like"/>
    <property type="match status" value="1"/>
</dbReference>
<proteinExistence type="predicted"/>
<dbReference type="Gene3D" id="3.30.530.20">
    <property type="match status" value="1"/>
</dbReference>
<dbReference type="AlphaFoldDB" id="A0AAV1IB29"/>
<evidence type="ECO:0000313" key="2">
    <source>
        <dbReference type="EMBL" id="CAK0784418.1"/>
    </source>
</evidence>
<feature type="compositionally biased region" description="Polar residues" evidence="1">
    <location>
        <begin position="174"/>
        <end position="189"/>
    </location>
</feature>
<dbReference type="InterPro" id="IPR023393">
    <property type="entry name" value="START-like_dom_sf"/>
</dbReference>
<feature type="compositionally biased region" description="Polar residues" evidence="1">
    <location>
        <begin position="339"/>
        <end position="348"/>
    </location>
</feature>
<feature type="compositionally biased region" description="Basic and acidic residues" evidence="1">
    <location>
        <begin position="309"/>
        <end position="338"/>
    </location>
</feature>